<organism evidence="1 2">
    <name type="scientific">Candidatus Paraluminiphilus aquimaris</name>
    <dbReference type="NCBI Taxonomy" id="2518994"/>
    <lineage>
        <taxon>Bacteria</taxon>
        <taxon>Pseudomonadati</taxon>
        <taxon>Pseudomonadota</taxon>
        <taxon>Gammaproteobacteria</taxon>
        <taxon>Cellvibrionales</taxon>
        <taxon>Halieaceae</taxon>
        <taxon>Candidatus Paraluminiphilus</taxon>
    </lineage>
</organism>
<proteinExistence type="predicted"/>
<sequence length="215" mass="24022">MLLVTPLVGCSTAPIEEEITREAMPVDMSGHWEIDFARSDNLQDQLNAVGRQIRREAARRERLAKEGQGFAGGPLPGRRDLLTLARLAEIITEPSLLEIIQATGRTRVKRENSFALVCETDGSAIAVTTDLLGEQRCGWDDSQLFFMLTLQEGLEVTHRLSRSEEGEVLLLVTSVETPGTRFPLVVSQFFKRYDPDNLGFRCERSLTKGKVCTTR</sequence>
<keyword evidence="2" id="KW-1185">Reference proteome</keyword>
<dbReference type="Proteomes" id="UP001317963">
    <property type="component" value="Chromosome"/>
</dbReference>
<protein>
    <recommendedName>
        <fullName evidence="3">Lipoprotein</fullName>
    </recommendedName>
</protein>
<gene>
    <name evidence="1" type="ORF">E0F26_08300</name>
</gene>
<reference evidence="1 2" key="1">
    <citation type="submission" date="2019-02" db="EMBL/GenBank/DDBJ databases">
        <title>Halieaceae_genomes.</title>
        <authorList>
            <person name="Li S.-H."/>
        </authorList>
    </citation>
    <scope>NUCLEOTIDE SEQUENCE [LARGE SCALE GENOMIC DNA]</scope>
    <source>
        <strain evidence="1 2">JH123</strain>
    </source>
</reference>
<accession>A0ABY6Q748</accession>
<dbReference type="EMBL" id="CP036501">
    <property type="protein sequence ID" value="UZP74738.1"/>
    <property type="molecule type" value="Genomic_DNA"/>
</dbReference>
<dbReference type="RefSeq" id="WP_279241199.1">
    <property type="nucleotide sequence ID" value="NZ_CP036501.1"/>
</dbReference>
<evidence type="ECO:0008006" key="3">
    <source>
        <dbReference type="Google" id="ProtNLM"/>
    </source>
</evidence>
<evidence type="ECO:0000313" key="2">
    <source>
        <dbReference type="Proteomes" id="UP001317963"/>
    </source>
</evidence>
<evidence type="ECO:0000313" key="1">
    <source>
        <dbReference type="EMBL" id="UZP74738.1"/>
    </source>
</evidence>
<name>A0ABY6Q748_9GAMM</name>